<evidence type="ECO:0000256" key="4">
    <source>
        <dbReference type="RuleBase" id="RU000363"/>
    </source>
</evidence>
<dbReference type="EMBL" id="CAJMWW010000087">
    <property type="protein sequence ID" value="CAE6435352.1"/>
    <property type="molecule type" value="Genomic_DNA"/>
</dbReference>
<dbReference type="InterPro" id="IPR052178">
    <property type="entry name" value="Sec_Metab_Biosynth_SDR"/>
</dbReference>
<gene>
    <name evidence="5" type="ORF">RDB_LOCUS78343</name>
</gene>
<dbReference type="PANTHER" id="PTHR43618">
    <property type="entry name" value="7-ALPHA-HYDROXYSTEROID DEHYDROGENASE"/>
    <property type="match status" value="1"/>
</dbReference>
<comment type="similarity">
    <text evidence="1 4">Belongs to the short-chain dehydrogenases/reductases (SDR) family.</text>
</comment>
<comment type="caution">
    <text evidence="5">The sequence shown here is derived from an EMBL/GenBank/DDBJ whole genome shotgun (WGS) entry which is preliminary data.</text>
</comment>
<evidence type="ECO:0000256" key="1">
    <source>
        <dbReference type="ARBA" id="ARBA00006484"/>
    </source>
</evidence>
<dbReference type="InterPro" id="IPR020904">
    <property type="entry name" value="Sc_DH/Rdtase_CS"/>
</dbReference>
<reference evidence="5" key="1">
    <citation type="submission" date="2021-01" db="EMBL/GenBank/DDBJ databases">
        <authorList>
            <person name="Kaushik A."/>
        </authorList>
    </citation>
    <scope>NUCLEOTIDE SEQUENCE</scope>
    <source>
        <strain evidence="5">AG3-T5</strain>
    </source>
</reference>
<dbReference type="PROSITE" id="PS00061">
    <property type="entry name" value="ADH_SHORT"/>
    <property type="match status" value="1"/>
</dbReference>
<dbReference type="InterPro" id="IPR036291">
    <property type="entry name" value="NAD(P)-bd_dom_sf"/>
</dbReference>
<keyword evidence="3" id="KW-0560">Oxidoreductase</keyword>
<dbReference type="SUPFAM" id="SSF51735">
    <property type="entry name" value="NAD(P)-binding Rossmann-fold domains"/>
    <property type="match status" value="1"/>
</dbReference>
<keyword evidence="2" id="KW-0521">NADP</keyword>
<evidence type="ECO:0008006" key="7">
    <source>
        <dbReference type="Google" id="ProtNLM"/>
    </source>
</evidence>
<dbReference type="Pfam" id="PF00106">
    <property type="entry name" value="adh_short"/>
    <property type="match status" value="1"/>
</dbReference>
<dbReference type="Proteomes" id="UP000663841">
    <property type="component" value="Unassembled WGS sequence"/>
</dbReference>
<dbReference type="CDD" id="cd05233">
    <property type="entry name" value="SDR_c"/>
    <property type="match status" value="1"/>
</dbReference>
<evidence type="ECO:0000313" key="5">
    <source>
        <dbReference type="EMBL" id="CAE6435352.1"/>
    </source>
</evidence>
<dbReference type="PRINTS" id="PR00080">
    <property type="entry name" value="SDRFAMILY"/>
</dbReference>
<dbReference type="InterPro" id="IPR002347">
    <property type="entry name" value="SDR_fam"/>
</dbReference>
<dbReference type="Gene3D" id="3.40.50.720">
    <property type="entry name" value="NAD(P)-binding Rossmann-like Domain"/>
    <property type="match status" value="1"/>
</dbReference>
<sequence length="302" mass="31941">MSQLLTKAVYDVSGRVALVTGGGTGIGLMIARALAANGAKVYVSSRRNEVIESAAEEHGTQTGGEIIPLELDVTDKTSIKNAVQVIQKNDGKLDLLFNNAGRSGPKSPFFNDESAPENKDPHTLGSSMFDAEEFEGKFYWSSLYTTNASSIFFVTTAFLGLLHKASDERGAWSAGIINTSSISGQMKRSQNHFAYNSAKAASIHLTKMFSTELAIKGIPVRVNSIAPGMFPSEMTGHQGQEMSGEKASEIGKGITGVPMQRGGTETDIAGVALFLASPASYYITGQIVTVDGGYIATNPATV</sequence>
<evidence type="ECO:0000256" key="2">
    <source>
        <dbReference type="ARBA" id="ARBA00022857"/>
    </source>
</evidence>
<name>A0A8H3ANM9_9AGAM</name>
<dbReference type="PRINTS" id="PR00081">
    <property type="entry name" value="GDHRDH"/>
</dbReference>
<dbReference type="AlphaFoldDB" id="A0A8H3ANM9"/>
<evidence type="ECO:0000256" key="3">
    <source>
        <dbReference type="ARBA" id="ARBA00023002"/>
    </source>
</evidence>
<protein>
    <recommendedName>
        <fullName evidence="7">Short-chain dehydrogenase</fullName>
    </recommendedName>
</protein>
<dbReference type="GO" id="GO:0016491">
    <property type="term" value="F:oxidoreductase activity"/>
    <property type="evidence" value="ECO:0007669"/>
    <property type="project" value="UniProtKB-KW"/>
</dbReference>
<organism evidence="5 6">
    <name type="scientific">Rhizoctonia solani</name>
    <dbReference type="NCBI Taxonomy" id="456999"/>
    <lineage>
        <taxon>Eukaryota</taxon>
        <taxon>Fungi</taxon>
        <taxon>Dikarya</taxon>
        <taxon>Basidiomycota</taxon>
        <taxon>Agaricomycotina</taxon>
        <taxon>Agaricomycetes</taxon>
        <taxon>Cantharellales</taxon>
        <taxon>Ceratobasidiaceae</taxon>
        <taxon>Rhizoctonia</taxon>
    </lineage>
</organism>
<proteinExistence type="inferred from homology"/>
<accession>A0A8H3ANM9</accession>
<evidence type="ECO:0000313" key="6">
    <source>
        <dbReference type="Proteomes" id="UP000663841"/>
    </source>
</evidence>
<dbReference type="PANTHER" id="PTHR43618:SF4">
    <property type="entry name" value="SHORT CHAIN DEHYDROGENASE_REDUCTASE FAMILY (AFU_ORTHOLOGUE AFUA_7G04540)"/>
    <property type="match status" value="1"/>
</dbReference>